<protein>
    <recommendedName>
        <fullName evidence="2">Exonuclease domain-containing protein</fullName>
    </recommendedName>
</protein>
<dbReference type="InterPro" id="IPR012337">
    <property type="entry name" value="RNaseH-like_sf"/>
</dbReference>
<dbReference type="Gene3D" id="3.30.420.10">
    <property type="entry name" value="Ribonuclease H-like superfamily/Ribonuclease H"/>
    <property type="match status" value="1"/>
</dbReference>
<comment type="caution">
    <text evidence="1">The sequence shown here is derived from an EMBL/GenBank/DDBJ whole genome shotgun (WGS) entry which is preliminary data.</text>
</comment>
<organism evidence="1">
    <name type="scientific">marine sediment metagenome</name>
    <dbReference type="NCBI Taxonomy" id="412755"/>
    <lineage>
        <taxon>unclassified sequences</taxon>
        <taxon>metagenomes</taxon>
        <taxon>ecological metagenomes</taxon>
    </lineage>
</organism>
<reference evidence="1" key="1">
    <citation type="journal article" date="2015" name="Nature">
        <title>Complex archaea that bridge the gap between prokaryotes and eukaryotes.</title>
        <authorList>
            <person name="Spang A."/>
            <person name="Saw J.H."/>
            <person name="Jorgensen S.L."/>
            <person name="Zaremba-Niedzwiedzka K."/>
            <person name="Martijn J."/>
            <person name="Lind A.E."/>
            <person name="van Eijk R."/>
            <person name="Schleper C."/>
            <person name="Guy L."/>
            <person name="Ettema T.J."/>
        </authorList>
    </citation>
    <scope>NUCLEOTIDE SEQUENCE</scope>
</reference>
<gene>
    <name evidence="1" type="ORF">LCGC14_0700490</name>
</gene>
<accession>A0A0F9TQN9</accession>
<proteinExistence type="predicted"/>
<sequence>MGVMKKEKNYPLFIDFEASSLSVKSYPIEVAWSLEDGTIEGYLINPDAIEGWTDWDVFAESIHGISKEQLSIEGKDPKWVVQRMNEVLDGKVLLTNAYEYDLDWCETLFKAAGEYMLFNLGDAWYVFGRELFIEPSLENVMLDQPVSSQVIYDELAKISKSAWKNVEGGQHRAGVDVQQLIEMWRIVSK</sequence>
<dbReference type="GO" id="GO:0003676">
    <property type="term" value="F:nucleic acid binding"/>
    <property type="evidence" value="ECO:0007669"/>
    <property type="project" value="InterPro"/>
</dbReference>
<evidence type="ECO:0000313" key="1">
    <source>
        <dbReference type="EMBL" id="KKN43708.1"/>
    </source>
</evidence>
<dbReference type="AlphaFoldDB" id="A0A0F9TQN9"/>
<dbReference type="SUPFAM" id="SSF53098">
    <property type="entry name" value="Ribonuclease H-like"/>
    <property type="match status" value="1"/>
</dbReference>
<name>A0A0F9TQN9_9ZZZZ</name>
<evidence type="ECO:0008006" key="2">
    <source>
        <dbReference type="Google" id="ProtNLM"/>
    </source>
</evidence>
<dbReference type="EMBL" id="LAZR01001494">
    <property type="protein sequence ID" value="KKN43708.1"/>
    <property type="molecule type" value="Genomic_DNA"/>
</dbReference>
<dbReference type="InterPro" id="IPR036397">
    <property type="entry name" value="RNaseH_sf"/>
</dbReference>